<comment type="caution">
    <text evidence="4">The sequence shown here is derived from an EMBL/GenBank/DDBJ whole genome shotgun (WGS) entry which is preliminary data.</text>
</comment>
<proteinExistence type="inferred from homology"/>
<dbReference type="AlphaFoldDB" id="A0A9J5XJ17"/>
<keyword evidence="2" id="KW-0378">Hydrolase</keyword>
<dbReference type="EMBL" id="JACXVP010000009">
    <property type="protein sequence ID" value="KAG5587698.1"/>
    <property type="molecule type" value="Genomic_DNA"/>
</dbReference>
<evidence type="ECO:0008006" key="6">
    <source>
        <dbReference type="Google" id="ProtNLM"/>
    </source>
</evidence>
<protein>
    <recommendedName>
        <fullName evidence="6">Beta-glucosidase</fullName>
    </recommendedName>
</protein>
<dbReference type="Pfam" id="PF00232">
    <property type="entry name" value="Glyco_hydro_1"/>
    <property type="match status" value="2"/>
</dbReference>
<reference evidence="4 5" key="1">
    <citation type="submission" date="2020-09" db="EMBL/GenBank/DDBJ databases">
        <title>De no assembly of potato wild relative species, Solanum commersonii.</title>
        <authorList>
            <person name="Cho K."/>
        </authorList>
    </citation>
    <scope>NUCLEOTIDE SEQUENCE [LARGE SCALE GENOMIC DNA]</scope>
    <source>
        <strain evidence="4">LZ3.2</strain>
        <tissue evidence="4">Leaf</tissue>
    </source>
</reference>
<keyword evidence="5" id="KW-1185">Reference proteome</keyword>
<dbReference type="Proteomes" id="UP000824120">
    <property type="component" value="Chromosome 9"/>
</dbReference>
<evidence type="ECO:0000313" key="4">
    <source>
        <dbReference type="EMBL" id="KAG5587698.1"/>
    </source>
</evidence>
<name>A0A9J5XJ17_SOLCO</name>
<dbReference type="InterPro" id="IPR017853">
    <property type="entry name" value="GH"/>
</dbReference>
<accession>A0A9J5XJ17</accession>
<dbReference type="PANTHER" id="PTHR10353">
    <property type="entry name" value="GLYCOSYL HYDROLASE"/>
    <property type="match status" value="1"/>
</dbReference>
<dbReference type="PROSITE" id="PS00653">
    <property type="entry name" value="GLYCOSYL_HYDROL_F1_2"/>
    <property type="match status" value="1"/>
</dbReference>
<dbReference type="SUPFAM" id="SSF51445">
    <property type="entry name" value="(Trans)glycosidases"/>
    <property type="match status" value="2"/>
</dbReference>
<dbReference type="Gene3D" id="3.20.20.80">
    <property type="entry name" value="Glycosidases"/>
    <property type="match status" value="1"/>
</dbReference>
<evidence type="ECO:0000256" key="2">
    <source>
        <dbReference type="ARBA" id="ARBA00022801"/>
    </source>
</evidence>
<comment type="similarity">
    <text evidence="1 3">Belongs to the glycosyl hydrolase 1 family.</text>
</comment>
<dbReference type="InterPro" id="IPR001360">
    <property type="entry name" value="Glyco_hydro_1"/>
</dbReference>
<dbReference type="InterPro" id="IPR033132">
    <property type="entry name" value="GH_1_N_CS"/>
</dbReference>
<dbReference type="PRINTS" id="PR00131">
    <property type="entry name" value="GLHYDRLASE1"/>
</dbReference>
<dbReference type="OrthoDB" id="65569at2759"/>
<dbReference type="GO" id="GO:0008422">
    <property type="term" value="F:beta-glucosidase activity"/>
    <property type="evidence" value="ECO:0007669"/>
    <property type="project" value="TreeGrafter"/>
</dbReference>
<dbReference type="GO" id="GO:0005975">
    <property type="term" value="P:carbohydrate metabolic process"/>
    <property type="evidence" value="ECO:0007669"/>
    <property type="project" value="InterPro"/>
</dbReference>
<evidence type="ECO:0000256" key="3">
    <source>
        <dbReference type="RuleBase" id="RU003690"/>
    </source>
</evidence>
<sequence>MMMLQNLQSNFSFLVLIFSIQWLLVTVFCVDNYSRGDFPPGFVFGAGTSAYQVEGAAFEGGRTPSIWDTFAHAGFSGGANGDIACDVYHKYKVWLPSSVFLLVVYGYVARTSKDVPFIGGSDVQLSTFLWSPSNILCLFATFCKELDDVQLMVDTGLEAYKFSISWSRLIPGGRGPVNPKGLQFYNNYIDELISHGIQPHITLFHSDLPQALEDEYGGWLSRKIVKDFTAYAEVCFKEFGDRVMYWTTINEANIYAIGGYDFGFTPPGRCSVPFVVNCSRGNSSTEPYMVVHNMLLAHSSAMKLYRRNYKRNFEMQSTQRGFVGFNIYGMWFVPYSNATADVIAAQRANEFYTGWIMNPFVFGDYPSIMKKAAGTRIPTFTTYEAKLVKGSVDFIGLNHYITISVKDRPSSIEKHSRDFSADMEAEVSPLPLPCYVKVERLFSIDPRINSLSAYDGLGDMNELANFIFFWVSAVEALTADQYPVMPSGLYELLEYLKEAYGNLPIYIQENGQKTLRNGTLNDTPRIEYMHAYIGSVLDAVRNGSNTRGYFAWSFLDGLRVTWWICTELWTLLCRFGRQRIKKVSKAFCILVCQLLKGKRSSIFEFEDKLIPIYKSSFCC</sequence>
<evidence type="ECO:0000256" key="1">
    <source>
        <dbReference type="ARBA" id="ARBA00010838"/>
    </source>
</evidence>
<evidence type="ECO:0000313" key="5">
    <source>
        <dbReference type="Proteomes" id="UP000824120"/>
    </source>
</evidence>
<gene>
    <name evidence="4" type="ORF">H5410_048132</name>
</gene>
<dbReference type="PANTHER" id="PTHR10353:SF29">
    <property type="entry name" value="BETA-GLUCOSIDASE 11"/>
    <property type="match status" value="1"/>
</dbReference>
<organism evidence="4 5">
    <name type="scientific">Solanum commersonii</name>
    <name type="common">Commerson's wild potato</name>
    <name type="synonym">Commerson's nightshade</name>
    <dbReference type="NCBI Taxonomy" id="4109"/>
    <lineage>
        <taxon>Eukaryota</taxon>
        <taxon>Viridiplantae</taxon>
        <taxon>Streptophyta</taxon>
        <taxon>Embryophyta</taxon>
        <taxon>Tracheophyta</taxon>
        <taxon>Spermatophyta</taxon>
        <taxon>Magnoliopsida</taxon>
        <taxon>eudicotyledons</taxon>
        <taxon>Gunneridae</taxon>
        <taxon>Pentapetalae</taxon>
        <taxon>asterids</taxon>
        <taxon>lamiids</taxon>
        <taxon>Solanales</taxon>
        <taxon>Solanaceae</taxon>
        <taxon>Solanoideae</taxon>
        <taxon>Solaneae</taxon>
        <taxon>Solanum</taxon>
    </lineage>
</organism>